<accession>A0ABR2KXN7</accession>
<sequence>MAFGEFMKKLTNPNENIGANAERAKQILARANEQIGTNNIPKINNIPTPNKLPEDLQKMKNILISKNRPPLQTNK</sequence>
<protein>
    <submittedName>
        <fullName evidence="1">Uncharacterized protein</fullName>
    </submittedName>
</protein>
<gene>
    <name evidence="1" type="ORF">M9Y10_013755</name>
</gene>
<proteinExistence type="predicted"/>
<dbReference type="Proteomes" id="UP001470230">
    <property type="component" value="Unassembled WGS sequence"/>
</dbReference>
<evidence type="ECO:0000313" key="1">
    <source>
        <dbReference type="EMBL" id="KAK8895869.1"/>
    </source>
</evidence>
<dbReference type="EMBL" id="JAPFFF010000002">
    <property type="protein sequence ID" value="KAK8895869.1"/>
    <property type="molecule type" value="Genomic_DNA"/>
</dbReference>
<keyword evidence="2" id="KW-1185">Reference proteome</keyword>
<comment type="caution">
    <text evidence="1">The sequence shown here is derived from an EMBL/GenBank/DDBJ whole genome shotgun (WGS) entry which is preliminary data.</text>
</comment>
<evidence type="ECO:0000313" key="2">
    <source>
        <dbReference type="Proteomes" id="UP001470230"/>
    </source>
</evidence>
<feature type="non-terminal residue" evidence="1">
    <location>
        <position position="75"/>
    </location>
</feature>
<organism evidence="1 2">
    <name type="scientific">Tritrichomonas musculus</name>
    <dbReference type="NCBI Taxonomy" id="1915356"/>
    <lineage>
        <taxon>Eukaryota</taxon>
        <taxon>Metamonada</taxon>
        <taxon>Parabasalia</taxon>
        <taxon>Tritrichomonadida</taxon>
        <taxon>Tritrichomonadidae</taxon>
        <taxon>Tritrichomonas</taxon>
    </lineage>
</organism>
<name>A0ABR2KXN7_9EUKA</name>
<reference evidence="1 2" key="1">
    <citation type="submission" date="2024-04" db="EMBL/GenBank/DDBJ databases">
        <title>Tritrichomonas musculus Genome.</title>
        <authorList>
            <person name="Alves-Ferreira E."/>
            <person name="Grigg M."/>
            <person name="Lorenzi H."/>
            <person name="Galac M."/>
        </authorList>
    </citation>
    <scope>NUCLEOTIDE SEQUENCE [LARGE SCALE GENOMIC DNA]</scope>
    <source>
        <strain evidence="1 2">EAF2021</strain>
    </source>
</reference>